<dbReference type="SUPFAM" id="SSF56801">
    <property type="entry name" value="Acetyl-CoA synthetase-like"/>
    <property type="match status" value="1"/>
</dbReference>
<dbReference type="InterPro" id="IPR025110">
    <property type="entry name" value="AMP-bd_C"/>
</dbReference>
<evidence type="ECO:0000256" key="1">
    <source>
        <dbReference type="ARBA" id="ARBA00006432"/>
    </source>
</evidence>
<organism evidence="5 6">
    <name type="scientific">candidate division WOR-3 bacterium JGI_Cruoil_03_51_56</name>
    <dbReference type="NCBI Taxonomy" id="1973747"/>
    <lineage>
        <taxon>Bacteria</taxon>
        <taxon>Bacteria division WOR-3</taxon>
    </lineage>
</organism>
<dbReference type="FunFam" id="3.40.50.12780:FF:000003">
    <property type="entry name" value="Long-chain-fatty-acid--CoA ligase FadD"/>
    <property type="match status" value="1"/>
</dbReference>
<dbReference type="PANTHER" id="PTHR43201:SF5">
    <property type="entry name" value="MEDIUM-CHAIN ACYL-COA LIGASE ACSF2, MITOCHONDRIAL"/>
    <property type="match status" value="1"/>
</dbReference>
<gene>
    <name evidence="5" type="ORF">CH330_06615</name>
</gene>
<reference evidence="5 6" key="1">
    <citation type="submission" date="2017-07" db="EMBL/GenBank/DDBJ databases">
        <title>Recovery of genomes from metagenomes via a dereplication, aggregation, and scoring strategy.</title>
        <authorList>
            <person name="Sieber C.M."/>
            <person name="Probst A.J."/>
            <person name="Sharrar A."/>
            <person name="Thomas B.C."/>
            <person name="Hess M."/>
            <person name="Tringe S.G."/>
            <person name="Banfield J.F."/>
        </authorList>
    </citation>
    <scope>NUCLEOTIDE SEQUENCE [LARGE SCALE GENOMIC DNA]</scope>
    <source>
        <strain evidence="5">JGI_Cruoil_03_51_56</strain>
    </source>
</reference>
<dbReference type="Pfam" id="PF13193">
    <property type="entry name" value="AMP-binding_C"/>
    <property type="match status" value="1"/>
</dbReference>
<dbReference type="GO" id="GO:0031956">
    <property type="term" value="F:medium-chain fatty acid-CoA ligase activity"/>
    <property type="evidence" value="ECO:0007669"/>
    <property type="project" value="TreeGrafter"/>
</dbReference>
<dbReference type="GO" id="GO:0006631">
    <property type="term" value="P:fatty acid metabolic process"/>
    <property type="evidence" value="ECO:0007669"/>
    <property type="project" value="TreeGrafter"/>
</dbReference>
<dbReference type="FunFam" id="3.30.300.30:FF:000008">
    <property type="entry name" value="2,3-dihydroxybenzoate-AMP ligase"/>
    <property type="match status" value="1"/>
</dbReference>
<dbReference type="PROSITE" id="PS00455">
    <property type="entry name" value="AMP_BINDING"/>
    <property type="match status" value="1"/>
</dbReference>
<name>A0A235BRK7_UNCW3</name>
<evidence type="ECO:0000313" key="6">
    <source>
        <dbReference type="Proteomes" id="UP000215559"/>
    </source>
</evidence>
<comment type="similarity">
    <text evidence="1">Belongs to the ATP-dependent AMP-binding enzyme family.</text>
</comment>
<dbReference type="InterPro" id="IPR045851">
    <property type="entry name" value="AMP-bd_C_sf"/>
</dbReference>
<dbReference type="AlphaFoldDB" id="A0A235BRK7"/>
<evidence type="ECO:0000313" key="5">
    <source>
        <dbReference type="EMBL" id="OYD15113.1"/>
    </source>
</evidence>
<evidence type="ECO:0000259" key="4">
    <source>
        <dbReference type="Pfam" id="PF13193"/>
    </source>
</evidence>
<dbReference type="InterPro" id="IPR000873">
    <property type="entry name" value="AMP-dep_synth/lig_dom"/>
</dbReference>
<dbReference type="Pfam" id="PF00501">
    <property type="entry name" value="AMP-binding"/>
    <property type="match status" value="1"/>
</dbReference>
<dbReference type="PANTHER" id="PTHR43201">
    <property type="entry name" value="ACYL-COA SYNTHETASE"/>
    <property type="match status" value="1"/>
</dbReference>
<dbReference type="Proteomes" id="UP000215559">
    <property type="component" value="Unassembled WGS sequence"/>
</dbReference>
<dbReference type="InterPro" id="IPR020845">
    <property type="entry name" value="AMP-binding_CS"/>
</dbReference>
<dbReference type="Gene3D" id="3.40.50.980">
    <property type="match status" value="2"/>
</dbReference>
<dbReference type="Gene3D" id="2.30.38.10">
    <property type="entry name" value="Luciferase, Domain 3"/>
    <property type="match status" value="1"/>
</dbReference>
<proteinExistence type="inferred from homology"/>
<comment type="caution">
    <text evidence="5">The sequence shown here is derived from an EMBL/GenBank/DDBJ whole genome shotgun (WGS) entry which is preliminary data.</text>
</comment>
<dbReference type="Gene3D" id="3.30.300.30">
    <property type="match status" value="1"/>
</dbReference>
<dbReference type="EMBL" id="NOZP01000122">
    <property type="protein sequence ID" value="OYD15113.1"/>
    <property type="molecule type" value="Genomic_DNA"/>
</dbReference>
<dbReference type="CDD" id="cd05917">
    <property type="entry name" value="FACL_like_2"/>
    <property type="match status" value="1"/>
</dbReference>
<sequence length="546" mass="61019">MSSYREITIGELLKETVSRYGKEEALVAPETGLRQNYQEFYNTCKDIAKGLMAMGIRKGDNVSLWATNIPEWAQLQFALGMAGGVLVTVNTSYKTRELEYILKQSDSTTLFLIEEFKDTSYYETTRGIVPELEESEPGKISSSSLPYLKNIVYIGNRGETPGMFKFKDVVEMGKTVTDEELEQRQKTLHTHDVINMQYTSGTTGFPKGVMLTHYNIINNARLVGEVAGMTHKDRLLIQVPLFHCFGCVISSLNCVYFGATMVLLDHFNPLKALDIINREKCTAVNGVPTMFISILNHQDFDKYDMSSLRTGVMAGAPCPAEVMNQVINRMHCPEIVIAYGLTECSPVITMTRRNDPVDVRVSTIGSLLDGIEGRIADTATGKELPLNTQGEIVTRGGCVMKGYYKMQEATDKAIDKQGWLHTGDLGTVDENGNFRVTGRMKDMIIRGGENIYPREIEEFLYTNPKVRGVQVVGVPDEKYGEEILAAIQLKKGVTSSVEDIQEFCKGKIARHKIPHYVVFVESFPMTASGKVQKYKLRDMFAGKLKS</sequence>
<evidence type="ECO:0000259" key="3">
    <source>
        <dbReference type="Pfam" id="PF00501"/>
    </source>
</evidence>
<keyword evidence="2" id="KW-0436">Ligase</keyword>
<accession>A0A235BRK7</accession>
<feature type="domain" description="AMP-binding enzyme C-terminal" evidence="4">
    <location>
        <begin position="455"/>
        <end position="530"/>
    </location>
</feature>
<protein>
    <submittedName>
        <fullName evidence="5">AMP-binding protein</fullName>
    </submittedName>
</protein>
<evidence type="ECO:0000256" key="2">
    <source>
        <dbReference type="ARBA" id="ARBA00022598"/>
    </source>
</evidence>
<feature type="domain" description="AMP-dependent synthetase/ligase" evidence="3">
    <location>
        <begin position="14"/>
        <end position="404"/>
    </location>
</feature>